<dbReference type="Proteomes" id="UP000254720">
    <property type="component" value="Unassembled WGS sequence"/>
</dbReference>
<dbReference type="AlphaFoldDB" id="A0A370GR96"/>
<gene>
    <name evidence="3" type="ORF">C8D86_10635</name>
</gene>
<dbReference type="OrthoDB" id="9793561at2"/>
<evidence type="ECO:0000313" key="3">
    <source>
        <dbReference type="EMBL" id="RDI46031.1"/>
    </source>
</evidence>
<sequence length="282" mass="31410">MKKAFVLLSACVMINSFLPAQAETESNETKQTENKTTQKQNVKQDAKKEFVPTPLAESNDTAAKDKEDKTYHFLDGISGTMALTTNYMFRGISQTENYPAVQGSLTYTSPIGIYLNLWGSNVKFEDTNASVEIDTVVGYSNGIGENFTYDINYGRYNYPGATNLEYNELNTLFNFYFLQAGISYSGNVYNSHKSGTYYNGGINYAIPPHYLFNIEDVTFQALIGHYSLPRAAGNSYNDYNVGLSKKLNKTYTVAGQWISTNGRAKNPPYDDSQIVGTVTAEF</sequence>
<name>A0A370GR96_9COXI</name>
<feature type="chain" id="PRO_5016621599" evidence="2">
    <location>
        <begin position="23"/>
        <end position="282"/>
    </location>
</feature>
<reference evidence="3 4" key="1">
    <citation type="submission" date="2018-07" db="EMBL/GenBank/DDBJ databases">
        <title>Genomic Encyclopedia of Type Strains, Phase IV (KMG-IV): sequencing the most valuable type-strain genomes for metagenomic binning, comparative biology and taxonomic classification.</title>
        <authorList>
            <person name="Goeker M."/>
        </authorList>
    </citation>
    <scope>NUCLEOTIDE SEQUENCE [LARGE SCALE GENOMIC DNA]</scope>
    <source>
        <strain evidence="3 4">DSM 16500</strain>
    </source>
</reference>
<proteinExistence type="predicted"/>
<keyword evidence="4" id="KW-1185">Reference proteome</keyword>
<keyword evidence="2" id="KW-0732">Signal</keyword>
<dbReference type="NCBIfam" id="TIGR02001">
    <property type="entry name" value="gcw_chp"/>
    <property type="match status" value="1"/>
</dbReference>
<evidence type="ECO:0000256" key="1">
    <source>
        <dbReference type="SAM" id="MobiDB-lite"/>
    </source>
</evidence>
<dbReference type="InterPro" id="IPR010239">
    <property type="entry name" value="CHP02001"/>
</dbReference>
<accession>A0A370GR96</accession>
<dbReference type="EMBL" id="QQAX01000006">
    <property type="protein sequence ID" value="RDI46031.1"/>
    <property type="molecule type" value="Genomic_DNA"/>
</dbReference>
<feature type="region of interest" description="Disordered" evidence="1">
    <location>
        <begin position="22"/>
        <end position="47"/>
    </location>
</feature>
<feature type="signal peptide" evidence="2">
    <location>
        <begin position="1"/>
        <end position="22"/>
    </location>
</feature>
<evidence type="ECO:0000313" key="4">
    <source>
        <dbReference type="Proteomes" id="UP000254720"/>
    </source>
</evidence>
<dbReference type="RefSeq" id="WP_114833929.1">
    <property type="nucleotide sequence ID" value="NZ_LR699114.1"/>
</dbReference>
<dbReference type="Pfam" id="PF09694">
    <property type="entry name" value="Gcw_chp"/>
    <property type="match status" value="1"/>
</dbReference>
<organism evidence="3 4">
    <name type="scientific">Aquicella lusitana</name>
    <dbReference type="NCBI Taxonomy" id="254246"/>
    <lineage>
        <taxon>Bacteria</taxon>
        <taxon>Pseudomonadati</taxon>
        <taxon>Pseudomonadota</taxon>
        <taxon>Gammaproteobacteria</taxon>
        <taxon>Legionellales</taxon>
        <taxon>Coxiellaceae</taxon>
        <taxon>Aquicella</taxon>
    </lineage>
</organism>
<comment type="caution">
    <text evidence="3">The sequence shown here is derived from an EMBL/GenBank/DDBJ whole genome shotgun (WGS) entry which is preliminary data.</text>
</comment>
<protein>
    <submittedName>
        <fullName evidence="3">Uncharacterized protein (TIGR02001 family)</fullName>
    </submittedName>
</protein>
<evidence type="ECO:0000256" key="2">
    <source>
        <dbReference type="SAM" id="SignalP"/>
    </source>
</evidence>